<sequence length="148" mass="17444">KITKEVREYLMDMADKLKIYRATADVDRFHYELTSDVSVERPTRLVKQFKRLWISLKSLDDSYPDEKVKDIIQHLVDSSGNKIRQEIVSVLIKNKPFTIRDVQDILKKGRSVIKPQLEALWNMGVLHKWVTLKQVGNKQEYVAEYILK</sequence>
<protein>
    <submittedName>
        <fullName evidence="1">Uncharacterized protein</fullName>
    </submittedName>
</protein>
<reference evidence="1" key="1">
    <citation type="journal article" date="2014" name="Front. Microbiol.">
        <title>High frequency of phylogenetically diverse reductive dehalogenase-homologous genes in deep subseafloor sedimentary metagenomes.</title>
        <authorList>
            <person name="Kawai M."/>
            <person name="Futagami T."/>
            <person name="Toyoda A."/>
            <person name="Takaki Y."/>
            <person name="Nishi S."/>
            <person name="Hori S."/>
            <person name="Arai W."/>
            <person name="Tsubouchi T."/>
            <person name="Morono Y."/>
            <person name="Uchiyama I."/>
            <person name="Ito T."/>
            <person name="Fujiyama A."/>
            <person name="Inagaki F."/>
            <person name="Takami H."/>
        </authorList>
    </citation>
    <scope>NUCLEOTIDE SEQUENCE</scope>
    <source>
        <strain evidence="1">Expedition CK06-06</strain>
    </source>
</reference>
<organism evidence="1">
    <name type="scientific">marine sediment metagenome</name>
    <dbReference type="NCBI Taxonomy" id="412755"/>
    <lineage>
        <taxon>unclassified sequences</taxon>
        <taxon>metagenomes</taxon>
        <taxon>ecological metagenomes</taxon>
    </lineage>
</organism>
<gene>
    <name evidence="1" type="ORF">S01H4_22649</name>
</gene>
<comment type="caution">
    <text evidence="1">The sequence shown here is derived from an EMBL/GenBank/DDBJ whole genome shotgun (WGS) entry which is preliminary data.</text>
</comment>
<evidence type="ECO:0000313" key="1">
    <source>
        <dbReference type="EMBL" id="GAG88668.1"/>
    </source>
</evidence>
<proteinExistence type="predicted"/>
<dbReference type="AlphaFoldDB" id="X1BWV2"/>
<feature type="non-terminal residue" evidence="1">
    <location>
        <position position="1"/>
    </location>
</feature>
<name>X1BWV2_9ZZZZ</name>
<accession>X1BWV2</accession>
<dbReference type="EMBL" id="BART01010409">
    <property type="protein sequence ID" value="GAG88668.1"/>
    <property type="molecule type" value="Genomic_DNA"/>
</dbReference>